<dbReference type="InterPro" id="IPR017871">
    <property type="entry name" value="ABC_transporter-like_CS"/>
</dbReference>
<evidence type="ECO:0000256" key="7">
    <source>
        <dbReference type="ARBA" id="ARBA00023004"/>
    </source>
</evidence>
<keyword evidence="7" id="KW-0408">Iron</keyword>
<dbReference type="OrthoDB" id="9802264at2"/>
<dbReference type="GO" id="GO:0016887">
    <property type="term" value="F:ATP hydrolysis activity"/>
    <property type="evidence" value="ECO:0007669"/>
    <property type="project" value="InterPro"/>
</dbReference>
<accession>A0A1I7NCD8</accession>
<keyword evidence="6 11" id="KW-0067">ATP-binding</keyword>
<dbReference type="PANTHER" id="PTHR42781">
    <property type="entry name" value="SPERMIDINE/PUTRESCINE IMPORT ATP-BINDING PROTEIN POTA"/>
    <property type="match status" value="1"/>
</dbReference>
<evidence type="ECO:0000256" key="8">
    <source>
        <dbReference type="ARBA" id="ARBA00023065"/>
    </source>
</evidence>
<evidence type="ECO:0000256" key="2">
    <source>
        <dbReference type="ARBA" id="ARBA00022448"/>
    </source>
</evidence>
<keyword evidence="8" id="KW-0406">Ion transport</keyword>
<evidence type="ECO:0000256" key="1">
    <source>
        <dbReference type="ARBA" id="ARBA00005417"/>
    </source>
</evidence>
<keyword evidence="9" id="KW-0472">Membrane</keyword>
<dbReference type="Proteomes" id="UP000199074">
    <property type="component" value="Unassembled WGS sequence"/>
</dbReference>
<dbReference type="InterPro" id="IPR013611">
    <property type="entry name" value="Transp-assoc_OB_typ2"/>
</dbReference>
<evidence type="ECO:0000256" key="6">
    <source>
        <dbReference type="ARBA" id="ARBA00022840"/>
    </source>
</evidence>
<dbReference type="PROSITE" id="PS50893">
    <property type="entry name" value="ABC_TRANSPORTER_2"/>
    <property type="match status" value="1"/>
</dbReference>
<dbReference type="GO" id="GO:0005524">
    <property type="term" value="F:ATP binding"/>
    <property type="evidence" value="ECO:0007669"/>
    <property type="project" value="UniProtKB-KW"/>
</dbReference>
<organism evidence="11 12">
    <name type="scientific">Devosia crocina</name>
    <dbReference type="NCBI Taxonomy" id="429728"/>
    <lineage>
        <taxon>Bacteria</taxon>
        <taxon>Pseudomonadati</taxon>
        <taxon>Pseudomonadota</taxon>
        <taxon>Alphaproteobacteria</taxon>
        <taxon>Hyphomicrobiales</taxon>
        <taxon>Devosiaceae</taxon>
        <taxon>Devosia</taxon>
    </lineage>
</organism>
<dbReference type="InterPro" id="IPR027417">
    <property type="entry name" value="P-loop_NTPase"/>
</dbReference>
<keyword evidence="12" id="KW-1185">Reference proteome</keyword>
<evidence type="ECO:0000313" key="12">
    <source>
        <dbReference type="Proteomes" id="UP000199074"/>
    </source>
</evidence>
<evidence type="ECO:0000256" key="5">
    <source>
        <dbReference type="ARBA" id="ARBA00022741"/>
    </source>
</evidence>
<evidence type="ECO:0000313" key="11">
    <source>
        <dbReference type="EMBL" id="SFV32338.1"/>
    </source>
</evidence>
<evidence type="ECO:0000256" key="4">
    <source>
        <dbReference type="ARBA" id="ARBA00022496"/>
    </source>
</evidence>
<dbReference type="SMART" id="SM00382">
    <property type="entry name" value="AAA"/>
    <property type="match status" value="1"/>
</dbReference>
<name>A0A1I7NCD8_9HYPH</name>
<dbReference type="InterPro" id="IPR015853">
    <property type="entry name" value="ABC_transpr_FbpC"/>
</dbReference>
<keyword evidence="5" id="KW-0547">Nucleotide-binding</keyword>
<dbReference type="InterPro" id="IPR008995">
    <property type="entry name" value="Mo/tungstate-bd_C_term_dom"/>
</dbReference>
<protein>
    <submittedName>
        <fullName evidence="11">Iron(III) transport system ATP-binding protein</fullName>
    </submittedName>
</protein>
<dbReference type="InterPro" id="IPR050093">
    <property type="entry name" value="ABC_SmlMolc_Importer"/>
</dbReference>
<dbReference type="AlphaFoldDB" id="A0A1I7NCD8"/>
<dbReference type="InterPro" id="IPR003593">
    <property type="entry name" value="AAA+_ATPase"/>
</dbReference>
<dbReference type="Gene3D" id="3.40.50.300">
    <property type="entry name" value="P-loop containing nucleotide triphosphate hydrolases"/>
    <property type="match status" value="1"/>
</dbReference>
<dbReference type="CDD" id="cd03259">
    <property type="entry name" value="ABC_Carb_Solutes_like"/>
    <property type="match status" value="1"/>
</dbReference>
<keyword evidence="2" id="KW-0813">Transport</keyword>
<dbReference type="FunFam" id="3.40.50.300:FF:000425">
    <property type="entry name" value="Probable ABC transporter, ATP-binding subunit"/>
    <property type="match status" value="1"/>
</dbReference>
<dbReference type="RefSeq" id="WP_092423121.1">
    <property type="nucleotide sequence ID" value="NZ_FPCK01000001.1"/>
</dbReference>
<evidence type="ECO:0000256" key="9">
    <source>
        <dbReference type="ARBA" id="ARBA00023136"/>
    </source>
</evidence>
<dbReference type="EMBL" id="FPCK01000001">
    <property type="protein sequence ID" value="SFV32338.1"/>
    <property type="molecule type" value="Genomic_DNA"/>
</dbReference>
<comment type="similarity">
    <text evidence="1">Belongs to the ABC transporter superfamily.</text>
</comment>
<dbReference type="PROSITE" id="PS00211">
    <property type="entry name" value="ABC_TRANSPORTER_1"/>
    <property type="match status" value="1"/>
</dbReference>
<evidence type="ECO:0000256" key="3">
    <source>
        <dbReference type="ARBA" id="ARBA00022475"/>
    </source>
</evidence>
<dbReference type="SUPFAM" id="SSF52540">
    <property type="entry name" value="P-loop containing nucleoside triphosphate hydrolases"/>
    <property type="match status" value="1"/>
</dbReference>
<dbReference type="PANTHER" id="PTHR42781:SF4">
    <property type="entry name" value="SPERMIDINE_PUTRESCINE IMPORT ATP-BINDING PROTEIN POTA"/>
    <property type="match status" value="1"/>
</dbReference>
<keyword evidence="3" id="KW-1003">Cell membrane</keyword>
<dbReference type="Pfam" id="PF00005">
    <property type="entry name" value="ABC_tran"/>
    <property type="match status" value="1"/>
</dbReference>
<dbReference type="GO" id="GO:0043190">
    <property type="term" value="C:ATP-binding cassette (ABC) transporter complex"/>
    <property type="evidence" value="ECO:0007669"/>
    <property type="project" value="InterPro"/>
</dbReference>
<gene>
    <name evidence="11" type="ORF">SAMN05216456_1616</name>
</gene>
<dbReference type="Pfam" id="PF08402">
    <property type="entry name" value="TOBE_2"/>
    <property type="match status" value="1"/>
</dbReference>
<dbReference type="GO" id="GO:0015408">
    <property type="term" value="F:ABC-type ferric iron transporter activity"/>
    <property type="evidence" value="ECO:0007669"/>
    <property type="project" value="InterPro"/>
</dbReference>
<keyword evidence="4" id="KW-0410">Iron transport</keyword>
<sequence>MMQPRPIVVLDQLSRKLGGVSALDGFSLSIDEGEIVCLVGHSGCGKSTLLRVIAGIETLDAGAVTLNGQLVSGQSVFVEPEQRKVGFMFQDYALFPHLTARQNIAFGLKRMDRTARDERVSDIIKRLGIDALSAKYPHQLSGGEQQRIALARALAPQPAILLMDEPFSNLDRGLRESVRLETLNLLRALGTTAIIVTHDPEEALSTGDTVALMHKGRLVEAGTGEAVYAKPQTAYAASFFSQLNRVPACRDGAAASSPLGRFPLAPDHPEPIELLIRPHSLFLTQDGTAARVVDRAFRGEIEQLVLAVDGLAEPLIMRSSRNSGAEIGQIVRVSVRPEEAMIFDSSHRESST</sequence>
<dbReference type="GO" id="GO:0015697">
    <property type="term" value="P:quaternary ammonium group transport"/>
    <property type="evidence" value="ECO:0007669"/>
    <property type="project" value="UniProtKB-ARBA"/>
</dbReference>
<dbReference type="SUPFAM" id="SSF50331">
    <property type="entry name" value="MOP-like"/>
    <property type="match status" value="1"/>
</dbReference>
<feature type="domain" description="ABC transporter" evidence="10">
    <location>
        <begin position="8"/>
        <end position="240"/>
    </location>
</feature>
<dbReference type="STRING" id="429728.SAMN05216456_1616"/>
<dbReference type="InterPro" id="IPR003439">
    <property type="entry name" value="ABC_transporter-like_ATP-bd"/>
</dbReference>
<evidence type="ECO:0000259" key="10">
    <source>
        <dbReference type="PROSITE" id="PS50893"/>
    </source>
</evidence>
<proteinExistence type="inferred from homology"/>
<reference evidence="11 12" key="1">
    <citation type="submission" date="2016-10" db="EMBL/GenBank/DDBJ databases">
        <authorList>
            <person name="de Groot N.N."/>
        </authorList>
    </citation>
    <scope>NUCLEOTIDE SEQUENCE [LARGE SCALE GENOMIC DNA]</scope>
    <source>
        <strain evidence="11 12">IPL20</strain>
    </source>
</reference>